<evidence type="ECO:0000256" key="2">
    <source>
        <dbReference type="ARBA" id="ARBA00022692"/>
    </source>
</evidence>
<dbReference type="GO" id="GO:0016020">
    <property type="term" value="C:membrane"/>
    <property type="evidence" value="ECO:0007669"/>
    <property type="project" value="UniProtKB-SubCell"/>
</dbReference>
<dbReference type="RefSeq" id="XP_028137332.1">
    <property type="nucleotide sequence ID" value="XM_028281531.1"/>
</dbReference>
<evidence type="ECO:0000313" key="8">
    <source>
        <dbReference type="RefSeq" id="XP_028137332.1"/>
    </source>
</evidence>
<name>A0A6P7FRC0_DIAVI</name>
<dbReference type="AlphaFoldDB" id="A0A6P7FRC0"/>
<dbReference type="InterPro" id="IPR012858">
    <property type="entry name" value="DC_STAMP-like"/>
</dbReference>
<keyword evidence="2 5" id="KW-0812">Transmembrane</keyword>
<proteinExistence type="predicted"/>
<sequence length="879" mass="103894">MRTWMGKPLHGRHLNEVSQEHVDKSASKYWLTSRKIFPETEDFILVIQDQVILTRNYLKYIVKDPQVQNDKCRYGRQAQESIQHLTGDCQAFVGTEYKERHDSVGKILHQELARKLGLLQTDHLPYYQYVPDRMLENDTYKLYWDRTLLTDRRVVSKICQNVNLSKDNMSKCFKRCKKFIPLFSRLFCSEKHENVALKRFFGFIFGFSLGILFYKFILVDLDFTEDSAIIVGGTICFMLAFGYAFSSQIRCITCLTFPIFGGKAGRGVLKALVIAFVISGPIQNIGNNGKEVVRVFACTAALTYNMTKTRFELMFKPFTQAIFGMKADMNEVKDTLRSIKDVSAPITGEIEDDREMRKMKEENDYLDIKLGDTKRSKTIDEKYKTKGEQIEAERYEKMYMEKIELRCENQFTKASNKCREMFANAYDTCYDTVTWLAAWLLCWPMKLDFICNIAEALGGSKRCDPRKDMDPGFGEGYSYLKHSRTFLFKNFRDVKLQYKLEHIKALKDIRDAKDTAKSIWHEVNSKRRIVLQVLVIAKRMLAFIFLKILLESQKYHDKYLRDIEFDNVYISKYFRKIDARRDSQEKHTLLPLKKIEKKKLVDPWSTVPLKSERARIKSEAVVMLLEILTITILVLLDRLFYEALDIIRRHARIDYLQTGHHDLTIDVKGTGMIASLLRSLVRGFNVKKRIRIERTNEKCLPRPRLLLNYYLYKIYGTYLAVVIMMFLQAYCLRLRRVLCSYFYRKREKKRVLYLYNETLKRRKGFFRFMRKKIRRMVRENRLKEDFTGIQILRINHPKACDWLRIFPFARRKCLICKEPEPRKSSNLNEFVECPNEFCHFIYCRECWIDMGQVCLACQTETEETTSGFEDNDTDEDTDF</sequence>
<feature type="transmembrane region" description="Helical" evidence="5">
    <location>
        <begin position="710"/>
        <end position="732"/>
    </location>
</feature>
<dbReference type="FunCoup" id="A0A6P7FRC0">
    <property type="interactions" value="12"/>
</dbReference>
<dbReference type="InterPro" id="IPR051856">
    <property type="entry name" value="CSR-E3_Ligase_Protein"/>
</dbReference>
<feature type="transmembrane region" description="Helical" evidence="5">
    <location>
        <begin position="267"/>
        <end position="286"/>
    </location>
</feature>
<feature type="transmembrane region" description="Helical" evidence="5">
    <location>
        <begin position="229"/>
        <end position="246"/>
    </location>
</feature>
<evidence type="ECO:0000259" key="6">
    <source>
        <dbReference type="Pfam" id="PF07782"/>
    </source>
</evidence>
<reference evidence="8" key="1">
    <citation type="submission" date="2025-08" db="UniProtKB">
        <authorList>
            <consortium name="RefSeq"/>
        </authorList>
    </citation>
    <scope>IDENTIFICATION</scope>
    <source>
        <tissue evidence="8">Whole insect</tissue>
    </source>
</reference>
<evidence type="ECO:0000256" key="1">
    <source>
        <dbReference type="ARBA" id="ARBA00004141"/>
    </source>
</evidence>
<keyword evidence="4 5" id="KW-0472">Membrane</keyword>
<keyword evidence="3 5" id="KW-1133">Transmembrane helix</keyword>
<dbReference type="PANTHER" id="PTHR21041:SF17">
    <property type="entry name" value="E3 UBIQUITIN-PROTEIN LIGASE DCST1"/>
    <property type="match status" value="1"/>
</dbReference>
<organism evidence="8">
    <name type="scientific">Diabrotica virgifera virgifera</name>
    <name type="common">western corn rootworm</name>
    <dbReference type="NCBI Taxonomy" id="50390"/>
    <lineage>
        <taxon>Eukaryota</taxon>
        <taxon>Metazoa</taxon>
        <taxon>Ecdysozoa</taxon>
        <taxon>Arthropoda</taxon>
        <taxon>Hexapoda</taxon>
        <taxon>Insecta</taxon>
        <taxon>Pterygota</taxon>
        <taxon>Neoptera</taxon>
        <taxon>Endopterygota</taxon>
        <taxon>Coleoptera</taxon>
        <taxon>Polyphaga</taxon>
        <taxon>Cucujiformia</taxon>
        <taxon>Chrysomeloidea</taxon>
        <taxon>Chrysomelidae</taxon>
        <taxon>Galerucinae</taxon>
        <taxon>Diabroticina</taxon>
        <taxon>Diabroticites</taxon>
        <taxon>Diabrotica</taxon>
    </lineage>
</organism>
<dbReference type="KEGG" id="dvv:114331855"/>
<evidence type="ECO:0000259" key="7">
    <source>
        <dbReference type="Pfam" id="PF26037"/>
    </source>
</evidence>
<dbReference type="OrthoDB" id="5985669at2759"/>
<feature type="domain" description="Dendritic cell-specific transmembrane protein-like" evidence="6">
    <location>
        <begin position="565"/>
        <end position="755"/>
    </location>
</feature>
<comment type="subcellular location">
    <subcellularLocation>
        <location evidence="1">Membrane</location>
        <topology evidence="1">Multi-pass membrane protein</topology>
    </subcellularLocation>
</comment>
<accession>A0A6P7FRC0</accession>
<evidence type="ECO:0000256" key="3">
    <source>
        <dbReference type="ARBA" id="ARBA00022989"/>
    </source>
</evidence>
<protein>
    <submittedName>
        <fullName evidence="8">Protein sneaky-like</fullName>
    </submittedName>
</protein>
<evidence type="ECO:0000256" key="5">
    <source>
        <dbReference type="SAM" id="Phobius"/>
    </source>
</evidence>
<gene>
    <name evidence="8" type="primary">LOC114331855</name>
</gene>
<evidence type="ECO:0000256" key="4">
    <source>
        <dbReference type="ARBA" id="ARBA00023136"/>
    </source>
</evidence>
<dbReference type="Pfam" id="PF07782">
    <property type="entry name" value="DC_STAMP"/>
    <property type="match status" value="1"/>
</dbReference>
<dbReference type="PANTHER" id="PTHR21041">
    <property type="entry name" value="DENDRITIC CELL-SPECIFIC TRANSMEMBRANE PROTEIN"/>
    <property type="match status" value="1"/>
</dbReference>
<dbReference type="Pfam" id="PF26037">
    <property type="entry name" value="zf-RING_DCST1_C"/>
    <property type="match status" value="1"/>
</dbReference>
<feature type="transmembrane region" description="Helical" evidence="5">
    <location>
        <begin position="200"/>
        <end position="217"/>
    </location>
</feature>
<feature type="transmembrane region" description="Helical" evidence="5">
    <location>
        <begin position="620"/>
        <end position="641"/>
    </location>
</feature>
<feature type="domain" description="E3 ubiquitin-protein ligase DCST1-like C-terminal" evidence="7">
    <location>
        <begin position="811"/>
        <end position="859"/>
    </location>
</feature>
<dbReference type="InParanoid" id="A0A6P7FRC0"/>
<dbReference type="InterPro" id="IPR058842">
    <property type="entry name" value="DCST1_C"/>
</dbReference>